<organism evidence="1 2">
    <name type="scientific">Lentzea atacamensis</name>
    <dbReference type="NCBI Taxonomy" id="531938"/>
    <lineage>
        <taxon>Bacteria</taxon>
        <taxon>Bacillati</taxon>
        <taxon>Actinomycetota</taxon>
        <taxon>Actinomycetes</taxon>
        <taxon>Pseudonocardiales</taxon>
        <taxon>Pseudonocardiaceae</taxon>
        <taxon>Lentzea</taxon>
    </lineage>
</organism>
<name>A0ABX9E168_9PSEU</name>
<proteinExistence type="predicted"/>
<accession>A0ABX9E168</accession>
<gene>
    <name evidence="1" type="ORF">C8D87_10894</name>
</gene>
<keyword evidence="2" id="KW-1185">Reference proteome</keyword>
<dbReference type="Proteomes" id="UP000248714">
    <property type="component" value="Unassembled WGS sequence"/>
</dbReference>
<sequence length="46" mass="5138">MVDVSKNAGRGLVAERYVRQEEEALAAAEVLRKHLLRGEVREETGT</sequence>
<evidence type="ECO:0000313" key="2">
    <source>
        <dbReference type="Proteomes" id="UP000248714"/>
    </source>
</evidence>
<evidence type="ECO:0000313" key="1">
    <source>
        <dbReference type="EMBL" id="RAS62274.1"/>
    </source>
</evidence>
<dbReference type="EMBL" id="QLTT01000008">
    <property type="protein sequence ID" value="RAS62274.1"/>
    <property type="molecule type" value="Genomic_DNA"/>
</dbReference>
<protein>
    <submittedName>
        <fullName evidence="1">Uncharacterized protein</fullName>
    </submittedName>
</protein>
<comment type="caution">
    <text evidence="1">The sequence shown here is derived from an EMBL/GenBank/DDBJ whole genome shotgun (WGS) entry which is preliminary data.</text>
</comment>
<reference evidence="1 2" key="1">
    <citation type="submission" date="2018-06" db="EMBL/GenBank/DDBJ databases">
        <title>Genomic Encyclopedia of Type Strains, Phase IV (KMG-IV): sequencing the most valuable type-strain genomes for metagenomic binning, comparative biology and taxonomic classification.</title>
        <authorList>
            <person name="Goeker M."/>
        </authorList>
    </citation>
    <scope>NUCLEOTIDE SEQUENCE [LARGE SCALE GENOMIC DNA]</scope>
    <source>
        <strain evidence="1 2">DSM 45479</strain>
    </source>
</reference>